<evidence type="ECO:0000313" key="6">
    <source>
        <dbReference type="EMBL" id="TDQ69488.1"/>
    </source>
</evidence>
<feature type="active site" description="Schiff-base intermediate with dihydroxyacetone-P" evidence="5">
    <location>
        <position position="210"/>
    </location>
</feature>
<dbReference type="Pfam" id="PF01791">
    <property type="entry name" value="DeoC"/>
    <property type="match status" value="1"/>
</dbReference>
<dbReference type="RefSeq" id="WP_133517278.1">
    <property type="nucleotide sequence ID" value="NZ_JAHDUW010000002.1"/>
</dbReference>
<dbReference type="SUPFAM" id="SSF51569">
    <property type="entry name" value="Aldolase"/>
    <property type="match status" value="1"/>
</dbReference>
<evidence type="ECO:0000256" key="4">
    <source>
        <dbReference type="ARBA" id="ARBA00023270"/>
    </source>
</evidence>
<name>A0A484F6K2_9EURY</name>
<dbReference type="PANTHER" id="PTHR47916:SF4">
    <property type="entry name" value="FRUCTOSE-BISPHOSPHATE ALDOLASE CLASS 1"/>
    <property type="match status" value="1"/>
</dbReference>
<evidence type="ECO:0000256" key="5">
    <source>
        <dbReference type="PIRSR" id="PIRSR038992-1"/>
    </source>
</evidence>
<evidence type="ECO:0000313" key="7">
    <source>
        <dbReference type="Proteomes" id="UP000294855"/>
    </source>
</evidence>
<dbReference type="AlphaFoldDB" id="A0A484F6K2"/>
<accession>A0A484F6K2</accession>
<dbReference type="PIRSF" id="PIRSF038992">
    <property type="entry name" value="Aldolase_Ia"/>
    <property type="match status" value="1"/>
</dbReference>
<sequence>MFMITEKDVLVPLDVLADFRDDYIANYLRATQNTGRLMLFAGDQKIEHLNDDFYGDDIPAEDNDPEHLFRIAQNAEIGVFATQLGLIARYGMDYPDLAYLVKMNSKTHLVKTSQADPYSGQLYSVDQLMEFKENSGLNIVGVGYTIYLGSEYESDMLAEAAQLIYECHRFGLLTVLWIYPRGQAVIDEKDAHLIAGATGVAACLNSDFVKVNAPRSKDGQDSAILLKEAVQAAGRTKVVCAGGSNAAPEDFLRELYKQLNVSGAAGNATGRNIHQKPLDEAVRMCNAINALTIKRVPIEEAIQIYKGE</sequence>
<evidence type="ECO:0000256" key="1">
    <source>
        <dbReference type="ARBA" id="ARBA00008116"/>
    </source>
</evidence>
<dbReference type="InterPro" id="IPR050456">
    <property type="entry name" value="DeoC/FbaB_aldolase"/>
</dbReference>
<dbReference type="Gene3D" id="3.20.20.70">
    <property type="entry name" value="Aldolase class I"/>
    <property type="match status" value="1"/>
</dbReference>
<dbReference type="InterPro" id="IPR041720">
    <property type="entry name" value="FbaB-like"/>
</dbReference>
<keyword evidence="3" id="KW-0456">Lyase</keyword>
<reference evidence="6 7" key="1">
    <citation type="submission" date="2019-03" db="EMBL/GenBank/DDBJ databases">
        <title>Genomic Encyclopedia of Type Strains, Phase IV (KMG-IV): sequencing the most valuable type-strain genomes for metagenomic binning, comparative biology and taxonomic classification.</title>
        <authorList>
            <person name="Goeker M."/>
        </authorList>
    </citation>
    <scope>NUCLEOTIDE SEQUENCE [LARGE SCALE GENOMIC DNA]</scope>
    <source>
        <strain evidence="6 7">DSM 13328</strain>
    </source>
</reference>
<keyword evidence="4" id="KW-0704">Schiff base</keyword>
<gene>
    <name evidence="6" type="ORF">C7391_0817</name>
</gene>
<keyword evidence="7" id="KW-1185">Reference proteome</keyword>
<organism evidence="6 7">
    <name type="scientific">Methanimicrococcus blatticola</name>
    <dbReference type="NCBI Taxonomy" id="91560"/>
    <lineage>
        <taxon>Archaea</taxon>
        <taxon>Methanobacteriati</taxon>
        <taxon>Methanobacteriota</taxon>
        <taxon>Stenosarchaea group</taxon>
        <taxon>Methanomicrobia</taxon>
        <taxon>Methanosarcinales</taxon>
        <taxon>Methanosarcinaceae</taxon>
        <taxon>Methanimicrococcus</taxon>
    </lineage>
</organism>
<dbReference type="InterPro" id="IPR013785">
    <property type="entry name" value="Aldolase_TIM"/>
</dbReference>
<dbReference type="CDD" id="cd00958">
    <property type="entry name" value="DhnA"/>
    <property type="match status" value="1"/>
</dbReference>
<comment type="similarity">
    <text evidence="1">Belongs to the DeoC/FbaB aldolase family.</text>
</comment>
<dbReference type="PANTHER" id="PTHR47916">
    <property type="entry name" value="FRUCTOSE-BISPHOSPHATE ALDOLASE CLASS 1"/>
    <property type="match status" value="1"/>
</dbReference>
<dbReference type="GO" id="GO:0004332">
    <property type="term" value="F:fructose-bisphosphate aldolase activity"/>
    <property type="evidence" value="ECO:0007669"/>
    <property type="project" value="UniProtKB-EC"/>
</dbReference>
<comment type="caution">
    <text evidence="6">The sequence shown here is derived from an EMBL/GenBank/DDBJ whole genome shotgun (WGS) entry which is preliminary data.</text>
</comment>
<feature type="active site" description="Proton donor" evidence="5">
    <location>
        <position position="179"/>
    </location>
</feature>
<dbReference type="SMART" id="SM01133">
    <property type="entry name" value="DeoC"/>
    <property type="match status" value="1"/>
</dbReference>
<protein>
    <recommendedName>
        <fullName evidence="2">fructose-bisphosphate aldolase</fullName>
        <ecNumber evidence="2">4.1.2.13</ecNumber>
    </recommendedName>
</protein>
<dbReference type="Proteomes" id="UP000294855">
    <property type="component" value="Unassembled WGS sequence"/>
</dbReference>
<dbReference type="EC" id="4.1.2.13" evidence="2"/>
<dbReference type="InterPro" id="IPR002915">
    <property type="entry name" value="DeoC/FbaB/LacD_aldolase"/>
</dbReference>
<evidence type="ECO:0000256" key="2">
    <source>
        <dbReference type="ARBA" id="ARBA00013068"/>
    </source>
</evidence>
<proteinExistence type="inferred from homology"/>
<dbReference type="OrthoDB" id="6329at2157"/>
<dbReference type="NCBIfam" id="NF005321">
    <property type="entry name" value="PRK06852.1"/>
    <property type="match status" value="1"/>
</dbReference>
<dbReference type="EMBL" id="SNYS01000007">
    <property type="protein sequence ID" value="TDQ69488.1"/>
    <property type="molecule type" value="Genomic_DNA"/>
</dbReference>
<evidence type="ECO:0000256" key="3">
    <source>
        <dbReference type="ARBA" id="ARBA00023239"/>
    </source>
</evidence>